<dbReference type="GO" id="GO:0006629">
    <property type="term" value="P:lipid metabolic process"/>
    <property type="evidence" value="ECO:0007669"/>
    <property type="project" value="InterPro"/>
</dbReference>
<dbReference type="Gene3D" id="3.20.20.190">
    <property type="entry name" value="Phosphatidylinositol (PI) phosphodiesterase"/>
    <property type="match status" value="1"/>
</dbReference>
<dbReference type="SUPFAM" id="SSF89372">
    <property type="entry name" value="Fucose-specific lectin"/>
    <property type="match status" value="1"/>
</dbReference>
<dbReference type="SUPFAM" id="SSF51695">
    <property type="entry name" value="PLC-like phosphodiesterases"/>
    <property type="match status" value="1"/>
</dbReference>
<dbReference type="InterPro" id="IPR017946">
    <property type="entry name" value="PLC-like_Pdiesterase_TIM-brl"/>
</dbReference>
<gene>
    <name evidence="1" type="ORF">FGADI_13466</name>
</gene>
<dbReference type="GO" id="GO:0008081">
    <property type="term" value="F:phosphoric diester hydrolase activity"/>
    <property type="evidence" value="ECO:0007669"/>
    <property type="project" value="InterPro"/>
</dbReference>
<evidence type="ECO:0000313" key="1">
    <source>
        <dbReference type="EMBL" id="KAF4943368.1"/>
    </source>
</evidence>
<dbReference type="PANTHER" id="PTHR13593">
    <property type="match status" value="1"/>
</dbReference>
<accession>A0A8H4WL54</accession>
<organism evidence="1 2">
    <name type="scientific">Fusarium gaditjirri</name>
    <dbReference type="NCBI Taxonomy" id="282569"/>
    <lineage>
        <taxon>Eukaryota</taxon>
        <taxon>Fungi</taxon>
        <taxon>Dikarya</taxon>
        <taxon>Ascomycota</taxon>
        <taxon>Pezizomycotina</taxon>
        <taxon>Sordariomycetes</taxon>
        <taxon>Hypocreomycetidae</taxon>
        <taxon>Hypocreales</taxon>
        <taxon>Nectriaceae</taxon>
        <taxon>Fusarium</taxon>
        <taxon>Fusarium nisikadoi species complex</taxon>
    </lineage>
</organism>
<name>A0A8H4WL54_9HYPO</name>
<reference evidence="1" key="1">
    <citation type="journal article" date="2020" name="BMC Genomics">
        <title>Correction to: Identification and distribution of gene clusters required for synthesis of sphingolipid metabolism inhibitors in diverse species of the filamentous fungus Fusarium.</title>
        <authorList>
            <person name="Kim H.S."/>
            <person name="Lohmar J.M."/>
            <person name="Busman M."/>
            <person name="Brown D.W."/>
            <person name="Naumann T.A."/>
            <person name="Divon H.H."/>
            <person name="Lysoe E."/>
            <person name="Uhlig S."/>
            <person name="Proctor R.H."/>
        </authorList>
    </citation>
    <scope>NUCLEOTIDE SEQUENCE</scope>
    <source>
        <strain evidence="1">NRRL 45417</strain>
    </source>
</reference>
<dbReference type="Gene3D" id="2.120.10.70">
    <property type="entry name" value="Fucose-specific lectin"/>
    <property type="match status" value="1"/>
</dbReference>
<protein>
    <recommendedName>
        <fullName evidence="3">Phosphatidylinositol-specific phospholipase C X domain-containing protein</fullName>
    </recommendedName>
</protein>
<evidence type="ECO:0000313" key="2">
    <source>
        <dbReference type="Proteomes" id="UP000604273"/>
    </source>
</evidence>
<dbReference type="InterPro" id="IPR051057">
    <property type="entry name" value="PI-PLC_domain"/>
</dbReference>
<evidence type="ECO:0008006" key="3">
    <source>
        <dbReference type="Google" id="ProtNLM"/>
    </source>
</evidence>
<dbReference type="Proteomes" id="UP000604273">
    <property type="component" value="Unassembled WGS sequence"/>
</dbReference>
<keyword evidence="2" id="KW-1185">Reference proteome</keyword>
<sequence>MTTWDDLGVPPFTIQTPFAPVTVAHRGLLWVFVVDALKHELYYATMNSRQQWSASTLFKIPHKSLPTLQPQLLAAPAAAVVNGNLHLVFADQGNMLFHCQYDDLNSSWMGYTGVASSVLCAGQPTCVTFDSTELWCAFRQQPSTGTQGLIYTCSWNEYSGWTAPVLSYFAPVEHDPGLAVIDQKVSLFDIRADAARNLFQLQYSDASRSWVEVPTVSQVADGGVSAAGAATTTFLVFPGKGTNTVVVRELIGTSWQLPVDLGFVCLGKPSISILDDTVYAFWTDIHASNLHFAGRLVIPTLKLDRWMSYLKPGTSMAAFTIPGTHESAARSIYPHVSCQTTTVTQQLDAGIRYLDLRGGFFPGLSSIYAYHGEYPLLLISFDTIFEEMYTWLQQPAHEKEGIFVQVKQDSTKFGQEPRFGDELDRLIAKNRSIWLTGGSIPDSTAIRGKIQLIRRCWSRTTPALGIDVRQNWQDNSSDFQINTGLAKLRIQDYYKIPNAQFWQPDPALDDKFKAITDHLSKAKADTDLSKMYINFCSATTDPFWCLAPDAMAHGTGSGWGRFRVHIDGVNNRLRNYALQTLSSNPGRYGVILMDFMEFPVDLVLSIVRLNIGIP</sequence>
<dbReference type="PANTHER" id="PTHR13593:SF113">
    <property type="entry name" value="SI:DKEY-266F7.9"/>
    <property type="match status" value="1"/>
</dbReference>
<dbReference type="PROSITE" id="PS50007">
    <property type="entry name" value="PIPLC_X_DOMAIN"/>
    <property type="match status" value="1"/>
</dbReference>
<reference evidence="1" key="2">
    <citation type="submission" date="2020-05" db="EMBL/GenBank/DDBJ databases">
        <authorList>
            <person name="Kim H.-S."/>
            <person name="Proctor R.H."/>
            <person name="Brown D.W."/>
        </authorList>
    </citation>
    <scope>NUCLEOTIDE SEQUENCE</scope>
    <source>
        <strain evidence="1">NRRL 45417</strain>
    </source>
</reference>
<dbReference type="EMBL" id="JABFAI010000572">
    <property type="protein sequence ID" value="KAF4943368.1"/>
    <property type="molecule type" value="Genomic_DNA"/>
</dbReference>
<comment type="caution">
    <text evidence="1">The sequence shown here is derived from an EMBL/GenBank/DDBJ whole genome shotgun (WGS) entry which is preliminary data.</text>
</comment>
<dbReference type="AlphaFoldDB" id="A0A8H4WL54"/>
<proteinExistence type="predicted"/>
<dbReference type="OrthoDB" id="1046782at2759"/>